<comment type="catalytic activity">
    <reaction evidence="8">
        <text>DNA(n) + a 2'-deoxyribonucleoside 5'-triphosphate = DNA(n+1) + diphosphate</text>
        <dbReference type="Rhea" id="RHEA:22508"/>
        <dbReference type="Rhea" id="RHEA-COMP:17339"/>
        <dbReference type="Rhea" id="RHEA-COMP:17340"/>
        <dbReference type="ChEBI" id="CHEBI:33019"/>
        <dbReference type="ChEBI" id="CHEBI:61560"/>
        <dbReference type="ChEBI" id="CHEBI:173112"/>
        <dbReference type="EC" id="2.7.7.7"/>
    </reaction>
    <physiologicalReaction direction="left-to-right" evidence="8">
        <dbReference type="Rhea" id="RHEA:22509"/>
    </physiologicalReaction>
</comment>
<dbReference type="GO" id="GO:0009411">
    <property type="term" value="P:response to UV"/>
    <property type="evidence" value="ECO:0007669"/>
    <property type="project" value="TreeGrafter"/>
</dbReference>
<keyword evidence="11" id="KW-1185">Reference proteome</keyword>
<dbReference type="GO" id="GO:0000428">
    <property type="term" value="C:DNA-directed RNA polymerase complex"/>
    <property type="evidence" value="ECO:0007669"/>
    <property type="project" value="UniProtKB-KW"/>
</dbReference>
<evidence type="ECO:0000256" key="1">
    <source>
        <dbReference type="ARBA" id="ARBA00009762"/>
    </source>
</evidence>
<proteinExistence type="inferred from homology"/>
<evidence type="ECO:0000256" key="7">
    <source>
        <dbReference type="ARBA" id="ARBA00044768"/>
    </source>
</evidence>
<evidence type="ECO:0000256" key="9">
    <source>
        <dbReference type="SAM" id="MobiDB-lite"/>
    </source>
</evidence>
<organism evidence="10 11">
    <name type="scientific">Balaenoptera physalus</name>
    <name type="common">Fin whale</name>
    <name type="synonym">Balaena physalus</name>
    <dbReference type="NCBI Taxonomy" id="9770"/>
    <lineage>
        <taxon>Eukaryota</taxon>
        <taxon>Metazoa</taxon>
        <taxon>Chordata</taxon>
        <taxon>Craniata</taxon>
        <taxon>Vertebrata</taxon>
        <taxon>Euteleostomi</taxon>
        <taxon>Mammalia</taxon>
        <taxon>Eutheria</taxon>
        <taxon>Laurasiatheria</taxon>
        <taxon>Artiodactyla</taxon>
        <taxon>Whippomorpha</taxon>
        <taxon>Cetacea</taxon>
        <taxon>Mysticeti</taxon>
        <taxon>Balaenopteridae</taxon>
        <taxon>Balaenoptera</taxon>
    </lineage>
</organism>
<dbReference type="EC" id="2.7.7.102" evidence="7"/>
<dbReference type="Pfam" id="PF03121">
    <property type="entry name" value="Herpes_UL52"/>
    <property type="match status" value="1"/>
</dbReference>
<evidence type="ECO:0000256" key="5">
    <source>
        <dbReference type="ARBA" id="ARBA00026139"/>
    </source>
</evidence>
<dbReference type="GO" id="GO:0005634">
    <property type="term" value="C:nucleus"/>
    <property type="evidence" value="ECO:0007669"/>
    <property type="project" value="TreeGrafter"/>
</dbReference>
<dbReference type="AlphaFoldDB" id="A0A6A1QHD0"/>
<comment type="catalytic activity">
    <reaction evidence="6">
        <text>ssDNA + n NTP = ssDNA/pppN(pN)n-1 hybrid + (n-1) diphosphate.</text>
        <dbReference type="EC" id="2.7.7.102"/>
    </reaction>
</comment>
<dbReference type="EMBL" id="SGJD01000199">
    <property type="protein sequence ID" value="KAB0406383.1"/>
    <property type="molecule type" value="Genomic_DNA"/>
</dbReference>
<evidence type="ECO:0000256" key="6">
    <source>
        <dbReference type="ARBA" id="ARBA00044677"/>
    </source>
</evidence>
<gene>
    <name evidence="10" type="ORF">E2I00_001852</name>
</gene>
<feature type="compositionally biased region" description="Polar residues" evidence="9">
    <location>
        <begin position="314"/>
        <end position="324"/>
    </location>
</feature>
<dbReference type="PANTHER" id="PTHR31399">
    <property type="entry name" value="DNA-DIRECTED PRIMASE / POLYMERASE PROTEIN"/>
    <property type="match status" value="1"/>
</dbReference>
<sequence length="376" mass="43099">MFYLCFQHVCKALQQFYRVSCSAEDVLNLDSSTSEKFSRHLIFQLRDVAFKDNTHVGNFVRKILEPAFHLIASEDDDMTPETTGHEFSHFSETPIKQGISFSKKSTDEDIGESWTTNSEKLERLGSAKQSSPDLSFLIVKNNIGEKHLFVDLGVYTRNRNFRLYKSSKIGKYVPLEVAEDNKFYPIQSKNISIENQYFLSALVSNVRFSDTLRILTCDISQNKQKRVEYFNHTSTSDSKLYVRILVDLKNEVWYQKCHDPICKAENFKSDCELLIFTFNTNIFFLLYSPSPLELKEEEFTADKTRNSETKNPREPSSSASSKGTFSDADWDNGIDDAYILEATEDAELAEAAENSLLGYNGIDEIPDELIIEVLQE</sequence>
<dbReference type="GO" id="GO:0031297">
    <property type="term" value="P:replication fork processing"/>
    <property type="evidence" value="ECO:0007669"/>
    <property type="project" value="TreeGrafter"/>
</dbReference>
<dbReference type="GO" id="GO:0003887">
    <property type="term" value="F:DNA-directed DNA polymerase activity"/>
    <property type="evidence" value="ECO:0007669"/>
    <property type="project" value="UniProtKB-KW"/>
</dbReference>
<dbReference type="GO" id="GO:0005759">
    <property type="term" value="C:mitochondrial matrix"/>
    <property type="evidence" value="ECO:0007669"/>
    <property type="project" value="TreeGrafter"/>
</dbReference>
<evidence type="ECO:0000256" key="8">
    <source>
        <dbReference type="ARBA" id="ARBA00047303"/>
    </source>
</evidence>
<evidence type="ECO:0000256" key="2">
    <source>
        <dbReference type="ARBA" id="ARBA00012417"/>
    </source>
</evidence>
<evidence type="ECO:0000313" key="10">
    <source>
        <dbReference type="EMBL" id="KAB0406383.1"/>
    </source>
</evidence>
<protein>
    <recommendedName>
        <fullName evidence="5">DNA-directed primase/polymerase protein</fullName>
        <ecNumber evidence="7">2.7.7.102</ecNumber>
        <ecNumber evidence="2">2.7.7.7</ecNumber>
    </recommendedName>
</protein>
<dbReference type="OrthoDB" id="5988181at2759"/>
<keyword evidence="3" id="KW-0804">Transcription</keyword>
<dbReference type="GO" id="GO:0003682">
    <property type="term" value="F:chromatin binding"/>
    <property type="evidence" value="ECO:0007669"/>
    <property type="project" value="TreeGrafter"/>
</dbReference>
<keyword evidence="4" id="KW-0239">DNA-directed DNA polymerase</keyword>
<keyword evidence="4" id="KW-0808">Transferase</keyword>
<dbReference type="PANTHER" id="PTHR31399:SF0">
    <property type="entry name" value="DNA-DIRECTED PRIMASE_POLYMERASE PROTEIN"/>
    <property type="match status" value="1"/>
</dbReference>
<dbReference type="GO" id="GO:0006264">
    <property type="term" value="P:mitochondrial DNA replication"/>
    <property type="evidence" value="ECO:0007669"/>
    <property type="project" value="TreeGrafter"/>
</dbReference>
<keyword evidence="4" id="KW-0548">Nucleotidyltransferase</keyword>
<comment type="similarity">
    <text evidence="1">Belongs to the eukaryotic-type primase small subunit family.</text>
</comment>
<dbReference type="EC" id="2.7.7.7" evidence="2"/>
<reference evidence="10 11" key="1">
    <citation type="journal article" date="2019" name="PLoS ONE">
        <title>Genomic analyses reveal an absence of contemporary introgressive admixture between fin whales and blue whales, despite known hybrids.</title>
        <authorList>
            <person name="Westbury M.V."/>
            <person name="Petersen B."/>
            <person name="Lorenzen E.D."/>
        </authorList>
    </citation>
    <scope>NUCLEOTIDE SEQUENCE [LARGE SCALE GENOMIC DNA]</scope>
    <source>
        <strain evidence="10">FinWhale-01</strain>
    </source>
</reference>
<feature type="compositionally biased region" description="Basic and acidic residues" evidence="9">
    <location>
        <begin position="300"/>
        <end position="313"/>
    </location>
</feature>
<dbReference type="GO" id="GO:0042276">
    <property type="term" value="P:error-prone translesion synthesis"/>
    <property type="evidence" value="ECO:0007669"/>
    <property type="project" value="InterPro"/>
</dbReference>
<keyword evidence="3" id="KW-0240">DNA-directed RNA polymerase</keyword>
<name>A0A6A1QHD0_BALPH</name>
<evidence type="ECO:0000256" key="4">
    <source>
        <dbReference type="ARBA" id="ARBA00022932"/>
    </source>
</evidence>
<evidence type="ECO:0000256" key="3">
    <source>
        <dbReference type="ARBA" id="ARBA00022478"/>
    </source>
</evidence>
<evidence type="ECO:0000313" key="11">
    <source>
        <dbReference type="Proteomes" id="UP000437017"/>
    </source>
</evidence>
<feature type="region of interest" description="Disordered" evidence="9">
    <location>
        <begin position="300"/>
        <end position="328"/>
    </location>
</feature>
<comment type="caution">
    <text evidence="10">The sequence shown here is derived from an EMBL/GenBank/DDBJ whole genome shotgun (WGS) entry which is preliminary data.</text>
</comment>
<dbReference type="Proteomes" id="UP000437017">
    <property type="component" value="Unassembled WGS sequence"/>
</dbReference>
<dbReference type="InterPro" id="IPR044917">
    <property type="entry name" value="PRIMPOL"/>
</dbReference>
<accession>A0A6A1QHD0</accession>